<sequence length="98" mass="10434">MSDSPGITTLRLRPSLDPTAIEELLRDLRKARNTAVVVEAGDVARVSTVALQALLSAWMTWRSDGHDFHVAAASPALVDAAALLGLPRDFLAREGLAS</sequence>
<protein>
    <recommendedName>
        <fullName evidence="1">STAS domain-containing protein</fullName>
    </recommendedName>
</protein>
<feature type="domain" description="STAS" evidence="1">
    <location>
        <begin position="1"/>
        <end position="98"/>
    </location>
</feature>
<accession>A0A2W2ASE3</accession>
<dbReference type="InterPro" id="IPR002645">
    <property type="entry name" value="STAS_dom"/>
</dbReference>
<dbReference type="AlphaFoldDB" id="A0A2W2ASE3"/>
<evidence type="ECO:0000313" key="2">
    <source>
        <dbReference type="EMBL" id="PZF76562.1"/>
    </source>
</evidence>
<dbReference type="EMBL" id="QKVK01000005">
    <property type="protein sequence ID" value="PZF76562.1"/>
    <property type="molecule type" value="Genomic_DNA"/>
</dbReference>
<dbReference type="SUPFAM" id="SSF52091">
    <property type="entry name" value="SpoIIaa-like"/>
    <property type="match status" value="1"/>
</dbReference>
<dbReference type="InterPro" id="IPR036513">
    <property type="entry name" value="STAS_dom_sf"/>
</dbReference>
<dbReference type="RefSeq" id="WP_111198799.1">
    <property type="nucleotide sequence ID" value="NZ_QKVK01000005.1"/>
</dbReference>
<evidence type="ECO:0000259" key="1">
    <source>
        <dbReference type="PROSITE" id="PS50801"/>
    </source>
</evidence>
<organism evidence="2 3">
    <name type="scientific">Aestuariivirga litoralis</name>
    <dbReference type="NCBI Taxonomy" id="2650924"/>
    <lineage>
        <taxon>Bacteria</taxon>
        <taxon>Pseudomonadati</taxon>
        <taxon>Pseudomonadota</taxon>
        <taxon>Alphaproteobacteria</taxon>
        <taxon>Hyphomicrobiales</taxon>
        <taxon>Aestuariivirgaceae</taxon>
        <taxon>Aestuariivirga</taxon>
    </lineage>
</organism>
<dbReference type="Proteomes" id="UP000248795">
    <property type="component" value="Unassembled WGS sequence"/>
</dbReference>
<evidence type="ECO:0000313" key="3">
    <source>
        <dbReference type="Proteomes" id="UP000248795"/>
    </source>
</evidence>
<gene>
    <name evidence="2" type="ORF">DK847_12210</name>
</gene>
<proteinExistence type="predicted"/>
<comment type="caution">
    <text evidence="2">The sequence shown here is derived from an EMBL/GenBank/DDBJ whole genome shotgun (WGS) entry which is preliminary data.</text>
</comment>
<reference evidence="3" key="1">
    <citation type="submission" date="2018-06" db="EMBL/GenBank/DDBJ databases">
        <title>Aestuariibacter litoralis strain KCTC 52945T.</title>
        <authorList>
            <person name="Li X."/>
            <person name="Salam N."/>
            <person name="Li J.-L."/>
            <person name="Chen Y.-M."/>
            <person name="Yang Z.-W."/>
            <person name="Zhang L.-Y."/>
            <person name="Han M.-X."/>
            <person name="Xiao M."/>
            <person name="Li W.-J."/>
        </authorList>
    </citation>
    <scope>NUCLEOTIDE SEQUENCE [LARGE SCALE GENOMIC DNA]</scope>
    <source>
        <strain evidence="3">KCTC 52945</strain>
    </source>
</reference>
<name>A0A2W2ASE3_9HYPH</name>
<dbReference type="Gene3D" id="3.30.750.24">
    <property type="entry name" value="STAS domain"/>
    <property type="match status" value="1"/>
</dbReference>
<dbReference type="InterPro" id="IPR058548">
    <property type="entry name" value="MlaB-like_STAS"/>
</dbReference>
<dbReference type="PROSITE" id="PS50801">
    <property type="entry name" value="STAS"/>
    <property type="match status" value="1"/>
</dbReference>
<dbReference type="Pfam" id="PF13466">
    <property type="entry name" value="STAS_2"/>
    <property type="match status" value="1"/>
</dbReference>
<keyword evidence="3" id="KW-1185">Reference proteome</keyword>